<protein>
    <submittedName>
        <fullName evidence="3">Uncharacterized protein</fullName>
    </submittedName>
</protein>
<evidence type="ECO:0000256" key="1">
    <source>
        <dbReference type="SAM" id="MobiDB-lite"/>
    </source>
</evidence>
<proteinExistence type="predicted"/>
<name>A0A915LSM6_MELJA</name>
<dbReference type="WBParaSite" id="scaffold15584_cov164.g17939">
    <property type="protein sequence ID" value="scaffold15584_cov164.g17939"/>
    <property type="gene ID" value="scaffold15584_cov164.g17939"/>
</dbReference>
<feature type="compositionally biased region" description="Basic and acidic residues" evidence="1">
    <location>
        <begin position="293"/>
        <end position="302"/>
    </location>
</feature>
<reference evidence="3" key="1">
    <citation type="submission" date="2022-11" db="UniProtKB">
        <authorList>
            <consortium name="WormBaseParasite"/>
        </authorList>
    </citation>
    <scope>IDENTIFICATION</scope>
</reference>
<evidence type="ECO:0000313" key="2">
    <source>
        <dbReference type="Proteomes" id="UP000887561"/>
    </source>
</evidence>
<feature type="compositionally biased region" description="Basic and acidic residues" evidence="1">
    <location>
        <begin position="326"/>
        <end position="336"/>
    </location>
</feature>
<accession>A0A915LSM6</accession>
<dbReference type="AlphaFoldDB" id="A0A915LSM6"/>
<feature type="region of interest" description="Disordered" evidence="1">
    <location>
        <begin position="291"/>
        <end position="356"/>
    </location>
</feature>
<organism evidence="2 3">
    <name type="scientific">Meloidogyne javanica</name>
    <name type="common">Root-knot nematode worm</name>
    <dbReference type="NCBI Taxonomy" id="6303"/>
    <lineage>
        <taxon>Eukaryota</taxon>
        <taxon>Metazoa</taxon>
        <taxon>Ecdysozoa</taxon>
        <taxon>Nematoda</taxon>
        <taxon>Chromadorea</taxon>
        <taxon>Rhabditida</taxon>
        <taxon>Tylenchina</taxon>
        <taxon>Tylenchomorpha</taxon>
        <taxon>Tylenchoidea</taxon>
        <taxon>Meloidogynidae</taxon>
        <taxon>Meloidogyninae</taxon>
        <taxon>Meloidogyne</taxon>
        <taxon>Meloidogyne incognita group</taxon>
    </lineage>
</organism>
<feature type="compositionally biased region" description="Basic and acidic residues" evidence="1">
    <location>
        <begin position="347"/>
        <end position="356"/>
    </location>
</feature>
<evidence type="ECO:0000313" key="3">
    <source>
        <dbReference type="WBParaSite" id="scaffold15584_cov164.g17939"/>
    </source>
</evidence>
<sequence>MSLGTTDSGDTIIRNTLNKGIESVTKGVKNLLGGKKKEKETTNKVFQRNLSELVTHREDKKIDHDEMMKKLKEYTKEGYINKLNSKIGLTNGIKNEMNKYFVYKDKSEKIINEFNEFIKIINDLRIGTEGMKNGIIFEITGHLENAKVLIDEEKLEEIENEILHYAQTEVDTSKEIASKNVKYNKLYEKLVEAEEYWLNVLENTNFNTKMFEHQAEMAKIINDFKEFNVAYLSESKLVRRTSKVIEDAISVKSYSGELSQVSGESEEIGILGNISEHGGYGTPYGASASARWSVRESDHNESENEGSVQESDHNESENEGSDNEQQSEHGGHETGDSSHQSNINVPMRDEHGNTHFYDEHGNHHIYDIYGNHHIYYTNGDYHVYNA</sequence>
<dbReference type="Proteomes" id="UP000887561">
    <property type="component" value="Unplaced"/>
</dbReference>
<keyword evidence="2" id="KW-1185">Reference proteome</keyword>